<accession>A0A9D8PNF1</accession>
<dbReference type="EMBL" id="JAFGIX010000025">
    <property type="protein sequence ID" value="MBN1572553.1"/>
    <property type="molecule type" value="Genomic_DNA"/>
</dbReference>
<dbReference type="InterPro" id="IPR014776">
    <property type="entry name" value="4pyrrole_Mease_sub2"/>
</dbReference>
<feature type="domain" description="Tetrapyrrole methylase" evidence="7">
    <location>
        <begin position="10"/>
        <end position="206"/>
    </location>
</feature>
<evidence type="ECO:0000313" key="9">
    <source>
        <dbReference type="Proteomes" id="UP000809273"/>
    </source>
</evidence>
<dbReference type="InterPro" id="IPR035996">
    <property type="entry name" value="4pyrrol_Methylase_sf"/>
</dbReference>
<dbReference type="PANTHER" id="PTHR46111">
    <property type="entry name" value="RIBOSOMAL RNA SMALL SUBUNIT METHYLTRANSFERASE I"/>
    <property type="match status" value="1"/>
</dbReference>
<protein>
    <recommendedName>
        <fullName evidence="6">Ribosomal RNA small subunit methyltransferase I</fullName>
        <ecNumber evidence="6">2.1.1.198</ecNumber>
    </recommendedName>
    <alternativeName>
        <fullName evidence="6">16S rRNA 2'-O-ribose C1402 methyltransferase</fullName>
    </alternativeName>
    <alternativeName>
        <fullName evidence="6">rRNA (cytidine-2'-O-)-methyltransferase RsmI</fullName>
    </alternativeName>
</protein>
<dbReference type="SUPFAM" id="SSF53790">
    <property type="entry name" value="Tetrapyrrole methylase"/>
    <property type="match status" value="1"/>
</dbReference>
<dbReference type="Gene3D" id="3.30.950.10">
    <property type="entry name" value="Methyltransferase, Cobalt-precorrin-4 Transmethylase, Domain 2"/>
    <property type="match status" value="1"/>
</dbReference>
<keyword evidence="2 6" id="KW-0698">rRNA processing</keyword>
<keyword evidence="3 6" id="KW-0489">Methyltransferase</keyword>
<dbReference type="FunFam" id="3.40.1010.10:FF:000007">
    <property type="entry name" value="Ribosomal RNA small subunit methyltransferase I"/>
    <property type="match status" value="1"/>
</dbReference>
<evidence type="ECO:0000259" key="7">
    <source>
        <dbReference type="Pfam" id="PF00590"/>
    </source>
</evidence>
<dbReference type="NCBIfam" id="TIGR00096">
    <property type="entry name" value="16S rRNA (cytidine(1402)-2'-O)-methyltransferase"/>
    <property type="match status" value="1"/>
</dbReference>
<comment type="caution">
    <text evidence="8">The sequence shown here is derived from an EMBL/GenBank/DDBJ whole genome shotgun (WGS) entry which is preliminary data.</text>
</comment>
<reference evidence="8" key="2">
    <citation type="submission" date="2021-01" db="EMBL/GenBank/DDBJ databases">
        <authorList>
            <person name="Hahn C.R."/>
            <person name="Youssef N.H."/>
            <person name="Elshahed M."/>
        </authorList>
    </citation>
    <scope>NUCLEOTIDE SEQUENCE</scope>
    <source>
        <strain evidence="8">Zod_Metabat.24</strain>
    </source>
</reference>
<comment type="subcellular location">
    <subcellularLocation>
        <location evidence="6">Cytoplasm</location>
    </subcellularLocation>
</comment>
<dbReference type="PIRSF" id="PIRSF005917">
    <property type="entry name" value="MTase_YraL"/>
    <property type="match status" value="1"/>
</dbReference>
<evidence type="ECO:0000256" key="1">
    <source>
        <dbReference type="ARBA" id="ARBA00022490"/>
    </source>
</evidence>
<dbReference type="Proteomes" id="UP000809273">
    <property type="component" value="Unassembled WGS sequence"/>
</dbReference>
<dbReference type="FunFam" id="3.30.950.10:FF:000002">
    <property type="entry name" value="Ribosomal RNA small subunit methyltransferase I"/>
    <property type="match status" value="1"/>
</dbReference>
<dbReference type="InterPro" id="IPR018063">
    <property type="entry name" value="SAM_MeTrfase_RsmI_CS"/>
</dbReference>
<dbReference type="Pfam" id="PF00590">
    <property type="entry name" value="TP_methylase"/>
    <property type="match status" value="1"/>
</dbReference>
<evidence type="ECO:0000256" key="5">
    <source>
        <dbReference type="ARBA" id="ARBA00022691"/>
    </source>
</evidence>
<dbReference type="PANTHER" id="PTHR46111:SF1">
    <property type="entry name" value="RIBOSOMAL RNA SMALL SUBUNIT METHYLTRANSFERASE I"/>
    <property type="match status" value="1"/>
</dbReference>
<sequence length="285" mass="31439">MKKNKDMGILYVVATPIGNLKDITIRGLQTLRDVDFIAAENIKRAKKLLSVYDIKTKIISYREENRERATRMIIDKINDGKNIALISDAGTPTVSDPGDYLIKKCVEGGIPVVPVPGPSSIICALSVSGLDTSEFSFLGFLARKGKKRLEQISKIEGDGRTSVIFESPKRIAKTLSDILNIIGERKAAVCRELTKLNEEVIRGSLSVIIDELEKRGEIKGEIVLMVSGGGGIRSRLDRDDLISEVKKYVEQNPEKKTKEVAKILAARLGVSVKEIYKIAVGERED</sequence>
<keyword evidence="1 6" id="KW-0963">Cytoplasm</keyword>
<name>A0A9D8PNF1_9DELT</name>
<comment type="catalytic activity">
    <reaction evidence="6">
        <text>cytidine(1402) in 16S rRNA + S-adenosyl-L-methionine = 2'-O-methylcytidine(1402) in 16S rRNA + S-adenosyl-L-homocysteine + H(+)</text>
        <dbReference type="Rhea" id="RHEA:42924"/>
        <dbReference type="Rhea" id="RHEA-COMP:10285"/>
        <dbReference type="Rhea" id="RHEA-COMP:10286"/>
        <dbReference type="ChEBI" id="CHEBI:15378"/>
        <dbReference type="ChEBI" id="CHEBI:57856"/>
        <dbReference type="ChEBI" id="CHEBI:59789"/>
        <dbReference type="ChEBI" id="CHEBI:74495"/>
        <dbReference type="ChEBI" id="CHEBI:82748"/>
        <dbReference type="EC" id="2.1.1.198"/>
    </reaction>
</comment>
<dbReference type="PROSITE" id="PS01296">
    <property type="entry name" value="RSMI"/>
    <property type="match status" value="1"/>
</dbReference>
<keyword evidence="5 6" id="KW-0949">S-adenosyl-L-methionine</keyword>
<gene>
    <name evidence="6 8" type="primary">rsmI</name>
    <name evidence="8" type="ORF">JW984_05075</name>
</gene>
<organism evidence="8 9">
    <name type="scientific">Candidatus Zymogenus saltonus</name>
    <dbReference type="NCBI Taxonomy" id="2844893"/>
    <lineage>
        <taxon>Bacteria</taxon>
        <taxon>Deltaproteobacteria</taxon>
        <taxon>Candidatus Zymogenia</taxon>
        <taxon>Candidatus Zymogeniales</taxon>
        <taxon>Candidatus Zymogenaceae</taxon>
        <taxon>Candidatus Zymogenus</taxon>
    </lineage>
</organism>
<dbReference type="GO" id="GO:0005737">
    <property type="term" value="C:cytoplasm"/>
    <property type="evidence" value="ECO:0007669"/>
    <property type="project" value="UniProtKB-SubCell"/>
</dbReference>
<dbReference type="InterPro" id="IPR000878">
    <property type="entry name" value="4pyrrol_Mease"/>
</dbReference>
<evidence type="ECO:0000256" key="3">
    <source>
        <dbReference type="ARBA" id="ARBA00022603"/>
    </source>
</evidence>
<reference evidence="8" key="1">
    <citation type="journal article" date="2021" name="Environ. Microbiol.">
        <title>Genomic characterization of three novel Desulfobacterota classes expand the metabolic and phylogenetic diversity of the phylum.</title>
        <authorList>
            <person name="Murphy C.L."/>
            <person name="Biggerstaff J."/>
            <person name="Eichhorn A."/>
            <person name="Ewing E."/>
            <person name="Shahan R."/>
            <person name="Soriano D."/>
            <person name="Stewart S."/>
            <person name="VanMol K."/>
            <person name="Walker R."/>
            <person name="Walters P."/>
            <person name="Elshahed M.S."/>
            <person name="Youssef N.H."/>
        </authorList>
    </citation>
    <scope>NUCLEOTIDE SEQUENCE</scope>
    <source>
        <strain evidence="8">Zod_Metabat.24</strain>
    </source>
</reference>
<dbReference type="InterPro" id="IPR008189">
    <property type="entry name" value="rRNA_ssu_MeTfrase_I"/>
</dbReference>
<dbReference type="HAMAP" id="MF_01877">
    <property type="entry name" value="16SrRNA_methyltr_I"/>
    <property type="match status" value="1"/>
</dbReference>
<evidence type="ECO:0000256" key="6">
    <source>
        <dbReference type="HAMAP-Rule" id="MF_01877"/>
    </source>
</evidence>
<evidence type="ECO:0000256" key="4">
    <source>
        <dbReference type="ARBA" id="ARBA00022679"/>
    </source>
</evidence>
<evidence type="ECO:0000256" key="2">
    <source>
        <dbReference type="ARBA" id="ARBA00022552"/>
    </source>
</evidence>
<evidence type="ECO:0000313" key="8">
    <source>
        <dbReference type="EMBL" id="MBN1572553.1"/>
    </source>
</evidence>
<dbReference type="Gene3D" id="3.40.1010.10">
    <property type="entry name" value="Cobalt-precorrin-4 Transmethylase, Domain 1"/>
    <property type="match status" value="1"/>
</dbReference>
<dbReference type="InterPro" id="IPR014777">
    <property type="entry name" value="4pyrrole_Mease_sub1"/>
</dbReference>
<dbReference type="CDD" id="cd11648">
    <property type="entry name" value="RsmI"/>
    <property type="match status" value="1"/>
</dbReference>
<proteinExistence type="inferred from homology"/>
<comment type="similarity">
    <text evidence="6">Belongs to the methyltransferase superfamily. RsmI family.</text>
</comment>
<dbReference type="EC" id="2.1.1.198" evidence="6"/>
<comment type="function">
    <text evidence="6">Catalyzes the 2'-O-methylation of the ribose of cytidine 1402 (C1402) in 16S rRNA.</text>
</comment>
<dbReference type="AlphaFoldDB" id="A0A9D8PNF1"/>
<dbReference type="GO" id="GO:0070677">
    <property type="term" value="F:rRNA (cytosine-2'-O-)-methyltransferase activity"/>
    <property type="evidence" value="ECO:0007669"/>
    <property type="project" value="UniProtKB-UniRule"/>
</dbReference>
<keyword evidence="4 6" id="KW-0808">Transferase</keyword>